<proteinExistence type="predicted"/>
<feature type="coiled-coil region" evidence="1">
    <location>
        <begin position="311"/>
        <end position="345"/>
    </location>
</feature>
<dbReference type="EMBL" id="HBFR01006735">
    <property type="protein sequence ID" value="CAD8877654.1"/>
    <property type="molecule type" value="Transcribed_RNA"/>
</dbReference>
<sequence>MTAKPDGDNLAKDGALDNVPTPVTRYSCTGVTLYTPTDPGVPPRCFGIRSKFMHSVLDLPPVPGSSSVATAKDDYKAEEIDLEDLEEIQSHDVIDMEDADLAELEKMDLEAWCIGYSRYTPAILVALDQQRKRSGKDEGQLALPVCMGGLQVFNAKTTERDSLPTKTMQSNGVSTAGISAADFYHEDDGGSSTADEVHIQTQIWLEGYARTKSLHDPREFTDLITKMHEMEDSEIRRYRRRKLDHIQHRYYEEIRSTEMPKEQLEIFRVAQLASQAAQMSFPPQSFDKHAILKHMKGHHVQAASSRGLPHLEIYKAEEKRRQAKRKEAESRIKNALSIADSKEQTVGFLGGPMIKDDQKDHLHPPQKREGSGWGLWEKLQDVDAADIPLTAVSAFNWTYKFWSNLLDGFPAKFEKRARANIEVMPKVLDRFMTAFERRALRNIEFLKEVKDNFGETIDEIMRDDGDDDDGF</sequence>
<reference evidence="2" key="1">
    <citation type="submission" date="2021-01" db="EMBL/GenBank/DDBJ databases">
        <authorList>
            <person name="Corre E."/>
            <person name="Pelletier E."/>
            <person name="Niang G."/>
            <person name="Scheremetjew M."/>
            <person name="Finn R."/>
            <person name="Kale V."/>
            <person name="Holt S."/>
            <person name="Cochrane G."/>
            <person name="Meng A."/>
            <person name="Brown T."/>
            <person name="Cohen L."/>
        </authorList>
    </citation>
    <scope>NUCLEOTIDE SEQUENCE</scope>
    <source>
        <strain evidence="2">308</strain>
    </source>
</reference>
<name>A0A7S1B7P8_9STRA</name>
<keyword evidence="1" id="KW-0175">Coiled coil</keyword>
<organism evidence="2">
    <name type="scientific">Corethron hystrix</name>
    <dbReference type="NCBI Taxonomy" id="216773"/>
    <lineage>
        <taxon>Eukaryota</taxon>
        <taxon>Sar</taxon>
        <taxon>Stramenopiles</taxon>
        <taxon>Ochrophyta</taxon>
        <taxon>Bacillariophyta</taxon>
        <taxon>Coscinodiscophyceae</taxon>
        <taxon>Corethrophycidae</taxon>
        <taxon>Corethrales</taxon>
        <taxon>Corethraceae</taxon>
        <taxon>Corethron</taxon>
    </lineage>
</organism>
<protein>
    <submittedName>
        <fullName evidence="2">Uncharacterized protein</fullName>
    </submittedName>
</protein>
<accession>A0A7S1B7P8</accession>
<dbReference type="AlphaFoldDB" id="A0A7S1B7P8"/>
<evidence type="ECO:0000256" key="1">
    <source>
        <dbReference type="SAM" id="Coils"/>
    </source>
</evidence>
<gene>
    <name evidence="2" type="ORF">CHYS00102_LOCUS4838</name>
</gene>
<evidence type="ECO:0000313" key="2">
    <source>
        <dbReference type="EMBL" id="CAD8877654.1"/>
    </source>
</evidence>